<name>A0ABP0GYD2_CLALP</name>
<organism evidence="1 2">
    <name type="scientific">Clavelina lepadiformis</name>
    <name type="common">Light-bulb sea squirt</name>
    <name type="synonym">Ascidia lepadiformis</name>
    <dbReference type="NCBI Taxonomy" id="159417"/>
    <lineage>
        <taxon>Eukaryota</taxon>
        <taxon>Metazoa</taxon>
        <taxon>Chordata</taxon>
        <taxon>Tunicata</taxon>
        <taxon>Ascidiacea</taxon>
        <taxon>Aplousobranchia</taxon>
        <taxon>Clavelinidae</taxon>
        <taxon>Clavelina</taxon>
    </lineage>
</organism>
<comment type="caution">
    <text evidence="1">The sequence shown here is derived from an EMBL/GenBank/DDBJ whole genome shotgun (WGS) entry which is preliminary data.</text>
</comment>
<proteinExistence type="predicted"/>
<reference evidence="1 2" key="1">
    <citation type="submission" date="2024-02" db="EMBL/GenBank/DDBJ databases">
        <authorList>
            <person name="Daric V."/>
            <person name="Darras S."/>
        </authorList>
    </citation>
    <scope>NUCLEOTIDE SEQUENCE [LARGE SCALE GENOMIC DNA]</scope>
</reference>
<accession>A0ABP0GYD2</accession>
<protein>
    <submittedName>
        <fullName evidence="1">Uncharacterized protein</fullName>
    </submittedName>
</protein>
<sequence length="76" mass="8628">MNLVEERLVVHSEYDKVRTISGLYAGQTTLQILALHESIIQLVPNSGMEGMIEFLCGKNTWVFTSRNQGFSGQRQR</sequence>
<dbReference type="EMBL" id="CAWYQH010000163">
    <property type="protein sequence ID" value="CAK8696662.1"/>
    <property type="molecule type" value="Genomic_DNA"/>
</dbReference>
<keyword evidence="2" id="KW-1185">Reference proteome</keyword>
<evidence type="ECO:0000313" key="1">
    <source>
        <dbReference type="EMBL" id="CAK8696662.1"/>
    </source>
</evidence>
<gene>
    <name evidence="1" type="ORF">CVLEPA_LOCUS29998</name>
</gene>
<evidence type="ECO:0000313" key="2">
    <source>
        <dbReference type="Proteomes" id="UP001642483"/>
    </source>
</evidence>
<dbReference type="Proteomes" id="UP001642483">
    <property type="component" value="Unassembled WGS sequence"/>
</dbReference>